<sequence length="295" mass="32844">MNSTENQENNGQVINMKNSANGDANRDSKGNEDRKIFVGGIAYDVTSEDLTDHFKNFGEVANAQVKFDRNTGRSRGFAFVEFGSAEGCKKALMQREQDIKGKQVEVKPAKSRENKKVFVGGLPADFPEDELRGHFEQYGKVEDIEWPFDKVTKTRRNFAFIVFEEEESADTAAALSRQTFGTRECDVKKAVPQNKRFNATSRGMGGMRTGYTNGMRGGAMIQNAGQWFGNNWGQMNAMPYAGGAWSDWYSNQAYYQQNAAPTAGGYTNGYDYSQPPPTVRQPTANGTPARYSQPF</sequence>
<protein>
    <submittedName>
        <fullName evidence="2">RRM domain-containing protein</fullName>
    </submittedName>
</protein>
<evidence type="ECO:0000313" key="2">
    <source>
        <dbReference type="WBParaSite" id="JU765_v2.g14211.t1"/>
    </source>
</evidence>
<dbReference type="WBParaSite" id="JU765_v2.g14211.t1">
    <property type="protein sequence ID" value="JU765_v2.g14211.t1"/>
    <property type="gene ID" value="JU765_v2.g14211"/>
</dbReference>
<name>A0AC34Q9S4_9BILA</name>
<dbReference type="Proteomes" id="UP000887576">
    <property type="component" value="Unplaced"/>
</dbReference>
<evidence type="ECO:0000313" key="1">
    <source>
        <dbReference type="Proteomes" id="UP000887576"/>
    </source>
</evidence>
<reference evidence="2" key="1">
    <citation type="submission" date="2022-11" db="UniProtKB">
        <authorList>
            <consortium name="WormBaseParasite"/>
        </authorList>
    </citation>
    <scope>IDENTIFICATION</scope>
</reference>
<proteinExistence type="predicted"/>
<accession>A0AC34Q9S4</accession>
<organism evidence="1 2">
    <name type="scientific">Panagrolaimus sp. JU765</name>
    <dbReference type="NCBI Taxonomy" id="591449"/>
    <lineage>
        <taxon>Eukaryota</taxon>
        <taxon>Metazoa</taxon>
        <taxon>Ecdysozoa</taxon>
        <taxon>Nematoda</taxon>
        <taxon>Chromadorea</taxon>
        <taxon>Rhabditida</taxon>
        <taxon>Tylenchina</taxon>
        <taxon>Panagrolaimomorpha</taxon>
        <taxon>Panagrolaimoidea</taxon>
        <taxon>Panagrolaimidae</taxon>
        <taxon>Panagrolaimus</taxon>
    </lineage>
</organism>